<dbReference type="RefSeq" id="WP_243451347.1">
    <property type="nucleotide sequence ID" value="NZ_BLVP01000008.1"/>
</dbReference>
<proteinExistence type="inferred from homology"/>
<dbReference type="PRINTS" id="PR01805">
    <property type="entry name" value="VACJLIPOPROT"/>
</dbReference>
<dbReference type="Pfam" id="PF04333">
    <property type="entry name" value="MlaA"/>
    <property type="match status" value="1"/>
</dbReference>
<keyword evidence="5" id="KW-1185">Reference proteome</keyword>
<dbReference type="EMBL" id="BLVP01000008">
    <property type="protein sequence ID" value="GFM37431.1"/>
    <property type="molecule type" value="Genomic_DNA"/>
</dbReference>
<dbReference type="PANTHER" id="PTHR30035">
    <property type="entry name" value="LIPOPROTEIN VACJ-RELATED"/>
    <property type="match status" value="1"/>
</dbReference>
<dbReference type="InterPro" id="IPR007428">
    <property type="entry name" value="MlaA"/>
</dbReference>
<evidence type="ECO:0000256" key="2">
    <source>
        <dbReference type="ARBA" id="ARBA00022729"/>
    </source>
</evidence>
<dbReference type="Proteomes" id="UP000503820">
    <property type="component" value="Unassembled WGS sequence"/>
</dbReference>
<dbReference type="PANTHER" id="PTHR30035:SF3">
    <property type="entry name" value="INTERMEMBRANE PHOSPHOLIPID TRANSPORT SYSTEM LIPOPROTEIN MLAA"/>
    <property type="match status" value="1"/>
</dbReference>
<evidence type="ECO:0000256" key="3">
    <source>
        <dbReference type="SAM" id="SignalP"/>
    </source>
</evidence>
<protein>
    <submittedName>
        <fullName evidence="4">ABC transporter</fullName>
    </submittedName>
</protein>
<gene>
    <name evidence="4" type="ORF">DSM19430T_21150</name>
</gene>
<comment type="caution">
    <text evidence="4">The sequence shown here is derived from an EMBL/GenBank/DDBJ whole genome shotgun (WGS) entry which is preliminary data.</text>
</comment>
<name>A0A7J0BW91_9BACT</name>
<sequence length="278" mass="30816">MNRIAPLLATCALLFTLAQPAMADRQPPLAYSMPELLASMPLLASADQAQGRLHARTSGLATFDDDAEYDHETAPGINDPLEGWNRFWFGFNDTLYLGVLKPLHKGYSAVTPWELRAGVSNFFHNLLYPVRFVSSVLQGKFNEAAVETARFVVNTTAGFGGLMNPAADKKALIEYSPDEEDLGQTLGVWGFGEGFYIVWPFIGPSSLRDSTGMVGDSFLNPVSYVTPWHSSLGLKVYDQFNSFDKQLAQYEEIKKSAVEPYSAIRNAYVQLRRSRVAQ</sequence>
<dbReference type="GO" id="GO:0016020">
    <property type="term" value="C:membrane"/>
    <property type="evidence" value="ECO:0007669"/>
    <property type="project" value="InterPro"/>
</dbReference>
<organism evidence="4 5">
    <name type="scientific">Desulfovibrio psychrotolerans</name>
    <dbReference type="NCBI Taxonomy" id="415242"/>
    <lineage>
        <taxon>Bacteria</taxon>
        <taxon>Pseudomonadati</taxon>
        <taxon>Thermodesulfobacteriota</taxon>
        <taxon>Desulfovibrionia</taxon>
        <taxon>Desulfovibrionales</taxon>
        <taxon>Desulfovibrionaceae</taxon>
        <taxon>Desulfovibrio</taxon>
    </lineage>
</organism>
<comment type="similarity">
    <text evidence="1">Belongs to the MlaA family.</text>
</comment>
<reference evidence="4 5" key="1">
    <citation type="submission" date="2020-05" db="EMBL/GenBank/DDBJ databases">
        <title>Draft genome sequence of Desulfovibrio psychrotolerans JS1T.</title>
        <authorList>
            <person name="Ueno A."/>
            <person name="Tamazawa S."/>
            <person name="Tamamura S."/>
            <person name="Murakami T."/>
            <person name="Kiyama T."/>
            <person name="Inomata H."/>
            <person name="Amano Y."/>
            <person name="Miyakawa K."/>
            <person name="Tamaki H."/>
            <person name="Naganuma T."/>
            <person name="Kaneko K."/>
        </authorList>
    </citation>
    <scope>NUCLEOTIDE SEQUENCE [LARGE SCALE GENOMIC DNA]</scope>
    <source>
        <strain evidence="4 5">JS1</strain>
    </source>
</reference>
<dbReference type="GO" id="GO:0120010">
    <property type="term" value="P:intermembrane phospholipid transfer"/>
    <property type="evidence" value="ECO:0007669"/>
    <property type="project" value="TreeGrafter"/>
</dbReference>
<evidence type="ECO:0000313" key="4">
    <source>
        <dbReference type="EMBL" id="GFM37431.1"/>
    </source>
</evidence>
<dbReference type="AlphaFoldDB" id="A0A7J0BW91"/>
<evidence type="ECO:0000313" key="5">
    <source>
        <dbReference type="Proteomes" id="UP000503820"/>
    </source>
</evidence>
<accession>A0A7J0BW91</accession>
<keyword evidence="2 3" id="KW-0732">Signal</keyword>
<evidence type="ECO:0000256" key="1">
    <source>
        <dbReference type="ARBA" id="ARBA00010634"/>
    </source>
</evidence>
<feature type="chain" id="PRO_5029704280" evidence="3">
    <location>
        <begin position="24"/>
        <end position="278"/>
    </location>
</feature>
<feature type="signal peptide" evidence="3">
    <location>
        <begin position="1"/>
        <end position="23"/>
    </location>
</feature>